<dbReference type="PATRIC" id="fig|871585.3.peg.1202"/>
<sequence length="184" mass="21675">MDNLKQLEPSYIYKSSGWLITLIASVIGCVGLFFVLKKIYQTDFTDLIVNFDFETIVLLVVLVGWFFMLLSGLSSVFPVYIDSHGGHYRTLFLRRKNLEWNEVKEIIIVKQKNNWKLQYHMMVSHIKPGSLVWGVATYKDDNYQELYQVVNYYVQKYKIKVILQDRLNNSIRVLDSMPKKLDFS</sequence>
<organism evidence="2 3">
    <name type="scientific">Acinetobacter pittii (strain PHEA-2)</name>
    <dbReference type="NCBI Taxonomy" id="871585"/>
    <lineage>
        <taxon>Bacteria</taxon>
        <taxon>Pseudomonadati</taxon>
        <taxon>Pseudomonadota</taxon>
        <taxon>Gammaproteobacteria</taxon>
        <taxon>Moraxellales</taxon>
        <taxon>Moraxellaceae</taxon>
        <taxon>Acinetobacter</taxon>
        <taxon>Acinetobacter calcoaceticus/baumannii complex</taxon>
    </lineage>
</organism>
<dbReference type="EMBL" id="CP002177">
    <property type="protein sequence ID" value="ADY81792.1"/>
    <property type="molecule type" value="Genomic_DNA"/>
</dbReference>
<keyword evidence="1" id="KW-0812">Transmembrane</keyword>
<keyword evidence="1" id="KW-0472">Membrane</keyword>
<dbReference type="KEGG" id="acc:BDGL_001206"/>
<gene>
    <name evidence="2" type="ordered locus">BDGL_001206</name>
</gene>
<dbReference type="AlphaFoldDB" id="F0KPC4"/>
<dbReference type="Proteomes" id="UP000007477">
    <property type="component" value="Chromosome"/>
</dbReference>
<dbReference type="RefSeq" id="WP_014206786.1">
    <property type="nucleotide sequence ID" value="NC_016603.1"/>
</dbReference>
<accession>F0KPC4</accession>
<proteinExistence type="predicted"/>
<reference key="1">
    <citation type="submission" date="2010-08" db="EMBL/GenBank/DDBJ databases">
        <title>The genome sequence of a nonpathogenic wastewater-adapted bacterium Acinetobacter calcoaceticus PHEA-2 and comparative genomics insights into environmental adaptation.</title>
        <authorList>
            <person name="Zhan Y."/>
            <person name="Yan Y."/>
            <person name="Zhang W."/>
            <person name="Chen M."/>
            <person name="Ping S."/>
            <person name="Lu W."/>
            <person name="Lin M."/>
        </authorList>
    </citation>
    <scope>NUCLEOTIDE SEQUENCE</scope>
    <source>
        <strain>PHEA-2</strain>
    </source>
</reference>
<dbReference type="RefSeq" id="YP_004995474.1">
    <property type="nucleotide sequence ID" value="NC_016603.1"/>
</dbReference>
<reference evidence="2 3" key="2">
    <citation type="journal article" date="2011" name="J. Bacteriol.">
        <title>Genome sequence of Acinetobacter calcoaceticus PHEA-2, isolated from industry wastewater.</title>
        <authorList>
            <person name="Zhan Y."/>
            <person name="Yan Y."/>
            <person name="Zhang W."/>
            <person name="Yu H."/>
            <person name="Chen M."/>
            <person name="Lu W."/>
            <person name="Ping S."/>
            <person name="Peng Z."/>
            <person name="Yuan M."/>
            <person name="Zhou Z."/>
            <person name="Elmerich C."/>
            <person name="Lin M."/>
        </authorList>
    </citation>
    <scope>NUCLEOTIDE SEQUENCE [LARGE SCALE GENOMIC DNA]</scope>
    <source>
        <strain evidence="2 3">PHEA-2</strain>
    </source>
</reference>
<dbReference type="STRING" id="871585.BDGL_001206"/>
<keyword evidence="3" id="KW-1185">Reference proteome</keyword>
<dbReference type="GeneID" id="11639387"/>
<protein>
    <submittedName>
        <fullName evidence="2">Uncharacterized protein</fullName>
    </submittedName>
</protein>
<keyword evidence="1" id="KW-1133">Transmembrane helix</keyword>
<feature type="transmembrane region" description="Helical" evidence="1">
    <location>
        <begin position="12"/>
        <end position="36"/>
    </location>
</feature>
<evidence type="ECO:0000256" key="1">
    <source>
        <dbReference type="SAM" id="Phobius"/>
    </source>
</evidence>
<dbReference type="PROSITE" id="PS51257">
    <property type="entry name" value="PROKAR_LIPOPROTEIN"/>
    <property type="match status" value="1"/>
</dbReference>
<name>F0KPC4_ACIP2</name>
<evidence type="ECO:0000313" key="2">
    <source>
        <dbReference type="EMBL" id="ADY81792.1"/>
    </source>
</evidence>
<evidence type="ECO:0000313" key="3">
    <source>
        <dbReference type="Proteomes" id="UP000007477"/>
    </source>
</evidence>
<dbReference type="HOGENOM" id="CLU_1465221_0_0_6"/>
<feature type="transmembrane region" description="Helical" evidence="1">
    <location>
        <begin position="56"/>
        <end position="81"/>
    </location>
</feature>